<organism evidence="1">
    <name type="scientific">bioreactor metagenome</name>
    <dbReference type="NCBI Taxonomy" id="1076179"/>
    <lineage>
        <taxon>unclassified sequences</taxon>
        <taxon>metagenomes</taxon>
        <taxon>ecological metagenomes</taxon>
    </lineage>
</organism>
<accession>A0A644ZX28</accession>
<name>A0A644ZX28_9ZZZZ</name>
<dbReference type="EMBL" id="VSSQ01010892">
    <property type="protein sequence ID" value="MPM45485.1"/>
    <property type="molecule type" value="Genomic_DNA"/>
</dbReference>
<protein>
    <submittedName>
        <fullName evidence="1">Uncharacterized protein</fullName>
    </submittedName>
</protein>
<evidence type="ECO:0000313" key="1">
    <source>
        <dbReference type="EMBL" id="MPM45485.1"/>
    </source>
</evidence>
<proteinExistence type="predicted"/>
<comment type="caution">
    <text evidence="1">The sequence shown here is derived from an EMBL/GenBank/DDBJ whole genome shotgun (WGS) entry which is preliminary data.</text>
</comment>
<dbReference type="AlphaFoldDB" id="A0A644ZX28"/>
<sequence length="170" mass="18060">MLPESVLKCAHRILVGKALLLGCLSALCRAKAGVQALDVATVRIDDIEVEVRVRLIGVLDHGPEVLTEFDLQPLQGALPPVAVLDAATWIRRYASQQDGCVLSQTATSCVSAARMDGANLGFQLGEAGTMQQVGWPGPRHMQAGLRLAAGLSNHVAHSPFTVCSPRGFLR</sequence>
<reference evidence="1" key="1">
    <citation type="submission" date="2019-08" db="EMBL/GenBank/DDBJ databases">
        <authorList>
            <person name="Kucharzyk K."/>
            <person name="Murdoch R.W."/>
            <person name="Higgins S."/>
            <person name="Loffler F."/>
        </authorList>
    </citation>
    <scope>NUCLEOTIDE SEQUENCE</scope>
</reference>
<gene>
    <name evidence="1" type="ORF">SDC9_92172</name>
</gene>